<sequence>MTAKAETSVKAKIGVKKKRKAINVRTTTSNTLSRSQLSRIPRPIVTLLSRTTSRTGTASRIPQAIPSPNRLQLITPSVPSSSLRSVTPSFFQSAKTINIFINYAEPDDQE</sequence>
<accession>A0A9N9H281</accession>
<reference evidence="1" key="1">
    <citation type="submission" date="2021-06" db="EMBL/GenBank/DDBJ databases">
        <authorList>
            <person name="Kallberg Y."/>
            <person name="Tangrot J."/>
            <person name="Rosling A."/>
        </authorList>
    </citation>
    <scope>NUCLEOTIDE SEQUENCE</scope>
    <source>
        <strain evidence="1">87-6 pot B 2015</strain>
    </source>
</reference>
<dbReference type="AlphaFoldDB" id="A0A9N9H281"/>
<dbReference type="EMBL" id="CAJVPP010004595">
    <property type="protein sequence ID" value="CAG8652538.1"/>
    <property type="molecule type" value="Genomic_DNA"/>
</dbReference>
<evidence type="ECO:0000313" key="1">
    <source>
        <dbReference type="EMBL" id="CAG8652538.1"/>
    </source>
</evidence>
<dbReference type="Proteomes" id="UP000789375">
    <property type="component" value="Unassembled WGS sequence"/>
</dbReference>
<gene>
    <name evidence="1" type="ORF">FMOSSE_LOCUS11547</name>
</gene>
<organism evidence="1 2">
    <name type="scientific">Funneliformis mosseae</name>
    <name type="common">Endomycorrhizal fungus</name>
    <name type="synonym">Glomus mosseae</name>
    <dbReference type="NCBI Taxonomy" id="27381"/>
    <lineage>
        <taxon>Eukaryota</taxon>
        <taxon>Fungi</taxon>
        <taxon>Fungi incertae sedis</taxon>
        <taxon>Mucoromycota</taxon>
        <taxon>Glomeromycotina</taxon>
        <taxon>Glomeromycetes</taxon>
        <taxon>Glomerales</taxon>
        <taxon>Glomeraceae</taxon>
        <taxon>Funneliformis</taxon>
    </lineage>
</organism>
<name>A0A9N9H281_FUNMO</name>
<comment type="caution">
    <text evidence="1">The sequence shown here is derived from an EMBL/GenBank/DDBJ whole genome shotgun (WGS) entry which is preliminary data.</text>
</comment>
<proteinExistence type="predicted"/>
<protein>
    <submittedName>
        <fullName evidence="1">6989_t:CDS:1</fullName>
    </submittedName>
</protein>
<evidence type="ECO:0000313" key="2">
    <source>
        <dbReference type="Proteomes" id="UP000789375"/>
    </source>
</evidence>
<keyword evidence="2" id="KW-1185">Reference proteome</keyword>